<dbReference type="InterPro" id="IPR029058">
    <property type="entry name" value="AB_hydrolase_fold"/>
</dbReference>
<dbReference type="EMBL" id="BAAATE010000049">
    <property type="protein sequence ID" value="GAA2697908.1"/>
    <property type="molecule type" value="Genomic_DNA"/>
</dbReference>
<reference evidence="2 3" key="1">
    <citation type="journal article" date="2019" name="Int. J. Syst. Evol. Microbiol.">
        <title>The Global Catalogue of Microorganisms (GCM) 10K type strain sequencing project: providing services to taxonomists for standard genome sequencing and annotation.</title>
        <authorList>
            <consortium name="The Broad Institute Genomics Platform"/>
            <consortium name="The Broad Institute Genome Sequencing Center for Infectious Disease"/>
            <person name="Wu L."/>
            <person name="Ma J."/>
        </authorList>
    </citation>
    <scope>NUCLEOTIDE SEQUENCE [LARGE SCALE GENOMIC DNA]</scope>
    <source>
        <strain evidence="2 3">JCM 6835</strain>
    </source>
</reference>
<accession>A0ABN3TDH1</accession>
<name>A0ABN3TDH1_9ACTN</name>
<feature type="domain" description="Serine aminopeptidase S33" evidence="1">
    <location>
        <begin position="2"/>
        <end position="45"/>
    </location>
</feature>
<protein>
    <recommendedName>
        <fullName evidence="1">Serine aminopeptidase S33 domain-containing protein</fullName>
    </recommendedName>
</protein>
<dbReference type="Proteomes" id="UP001501666">
    <property type="component" value="Unassembled WGS sequence"/>
</dbReference>
<dbReference type="InterPro" id="IPR022742">
    <property type="entry name" value="Hydrolase_4"/>
</dbReference>
<evidence type="ECO:0000313" key="2">
    <source>
        <dbReference type="EMBL" id="GAA2697908.1"/>
    </source>
</evidence>
<evidence type="ECO:0000313" key="3">
    <source>
        <dbReference type="Proteomes" id="UP001501666"/>
    </source>
</evidence>
<dbReference type="Pfam" id="PF12146">
    <property type="entry name" value="Hydrolase_4"/>
    <property type="match status" value="1"/>
</dbReference>
<dbReference type="Gene3D" id="3.40.50.1820">
    <property type="entry name" value="alpha/beta hydrolase"/>
    <property type="match status" value="1"/>
</dbReference>
<comment type="caution">
    <text evidence="2">The sequence shown here is derived from an EMBL/GenBank/DDBJ whole genome shotgun (WGS) entry which is preliminary data.</text>
</comment>
<evidence type="ECO:0000259" key="1">
    <source>
        <dbReference type="Pfam" id="PF12146"/>
    </source>
</evidence>
<proteinExistence type="predicted"/>
<keyword evidence="3" id="KW-1185">Reference proteome</keyword>
<dbReference type="SUPFAM" id="SSF53474">
    <property type="entry name" value="alpha/beta-Hydrolases"/>
    <property type="match status" value="1"/>
</dbReference>
<organism evidence="2 3">
    <name type="scientific">Nonomuraea recticatena</name>
    <dbReference type="NCBI Taxonomy" id="46178"/>
    <lineage>
        <taxon>Bacteria</taxon>
        <taxon>Bacillati</taxon>
        <taxon>Actinomycetota</taxon>
        <taxon>Actinomycetes</taxon>
        <taxon>Streptosporangiales</taxon>
        <taxon>Streptosporangiaceae</taxon>
        <taxon>Nonomuraea</taxon>
    </lineage>
</organism>
<sequence>MWVHGEDDQLVPLGPSRGGIDAVRGTDLSERIYPGGRHEVFNETNKDEVLDDVTSFIDRALTARARGVSEW</sequence>
<gene>
    <name evidence="2" type="ORF">GCM10010412_093200</name>
</gene>